<dbReference type="PANTHER" id="PTHR35541:SF1">
    <property type="entry name" value="RAD9, HUS1, RAD1-INTERACTING NUCLEAR ORPHAN PROTEIN 1"/>
    <property type="match status" value="1"/>
</dbReference>
<dbReference type="Pfam" id="PF15319">
    <property type="entry name" value="RHINO"/>
    <property type="match status" value="2"/>
</dbReference>
<dbReference type="GO" id="GO:0000077">
    <property type="term" value="P:DNA damage checkpoint signaling"/>
    <property type="evidence" value="ECO:0000318"/>
    <property type="project" value="GO_Central"/>
</dbReference>
<sequence length="209" mass="23482">MPRKKKQSECYARKPRLLFVESPKRGLCHKYELPPHMAVHPVCAPTRPLDHNASTSWVCPQFDQAEELHFSGRRRLRYMFSNRTLQNRKRDGNRSKLRGSGIRPGACKLPSLSFTKVAPDTPRKRPGGKTTAPLSSPPQEVPSTPDVQTPETSLNCNQSTDLPNGIPVSRSPDRGQDEQRDGFDSPVLEGLSRVLVKDTPEREYGLKNT</sequence>
<dbReference type="GO" id="GO:0005694">
    <property type="term" value="C:chromosome"/>
    <property type="evidence" value="ECO:0000318"/>
    <property type="project" value="GO_Central"/>
</dbReference>
<dbReference type="PANTHER" id="PTHR35541">
    <property type="entry name" value="RAD9, HUS1, RAD1-INTERACTING NUCLEAR ORPHAN PROTEIN 1"/>
    <property type="match status" value="1"/>
</dbReference>
<dbReference type="GO" id="GO:0005634">
    <property type="term" value="C:nucleus"/>
    <property type="evidence" value="ECO:0000318"/>
    <property type="project" value="GO_Central"/>
</dbReference>
<dbReference type="AlphaFoldDB" id="A0A1L8GWA8"/>
<accession>A0A1L8GWA8</accession>
<evidence type="ECO:0000313" key="2">
    <source>
        <dbReference type="Proteomes" id="UP000186698"/>
    </source>
</evidence>
<evidence type="ECO:0000256" key="1">
    <source>
        <dbReference type="SAM" id="MobiDB-lite"/>
    </source>
</evidence>
<dbReference type="InterPro" id="IPR029293">
    <property type="entry name" value="RHNO1"/>
</dbReference>
<organism evidence="2 3">
    <name type="scientific">Xenopus laevis</name>
    <name type="common">African clawed frog</name>
    <dbReference type="NCBI Taxonomy" id="8355"/>
    <lineage>
        <taxon>Eukaryota</taxon>
        <taxon>Metazoa</taxon>
        <taxon>Chordata</taxon>
        <taxon>Craniata</taxon>
        <taxon>Vertebrata</taxon>
        <taxon>Euteleostomi</taxon>
        <taxon>Amphibia</taxon>
        <taxon>Batrachia</taxon>
        <taxon>Anura</taxon>
        <taxon>Pipoidea</taxon>
        <taxon>Pipidae</taxon>
        <taxon>Xenopodinae</taxon>
        <taxon>Xenopus</taxon>
        <taxon>Xenopus</taxon>
    </lineage>
</organism>
<dbReference type="GO" id="GO:0000725">
    <property type="term" value="P:recombinational repair"/>
    <property type="evidence" value="ECO:0000318"/>
    <property type="project" value="GO_Central"/>
</dbReference>
<feature type="compositionally biased region" description="Polar residues" evidence="1">
    <location>
        <begin position="141"/>
        <end position="162"/>
    </location>
</feature>
<dbReference type="KEGG" id="xla:108710752"/>
<protein>
    <submittedName>
        <fullName evidence="3">RAD9, HUS1, RAD1-interacting nuclear orphan protein 1</fullName>
    </submittedName>
</protein>
<gene>
    <name evidence="3" type="primary">LOC108710752</name>
</gene>
<reference evidence="3" key="1">
    <citation type="submission" date="2025-08" db="UniProtKB">
        <authorList>
            <consortium name="RefSeq"/>
        </authorList>
    </citation>
    <scope>IDENTIFICATION</scope>
    <source>
        <strain evidence="3">J_2021</strain>
        <tissue evidence="3">Erythrocytes</tissue>
    </source>
</reference>
<keyword evidence="2" id="KW-1185">Reference proteome</keyword>
<feature type="compositionally biased region" description="Basic and acidic residues" evidence="1">
    <location>
        <begin position="195"/>
        <end position="209"/>
    </location>
</feature>
<dbReference type="GeneID" id="108710752"/>
<evidence type="ECO:0000313" key="3">
    <source>
        <dbReference type="RefSeq" id="XP_018107401.1"/>
    </source>
</evidence>
<dbReference type="STRING" id="8355.A0A1L8GWA8"/>
<dbReference type="OrthoDB" id="9942438at2759"/>
<dbReference type="GO" id="GO:0071479">
    <property type="term" value="P:cellular response to ionizing radiation"/>
    <property type="evidence" value="ECO:0007669"/>
    <property type="project" value="InterPro"/>
</dbReference>
<feature type="compositionally biased region" description="Basic and acidic residues" evidence="1">
    <location>
        <begin position="171"/>
        <end position="183"/>
    </location>
</feature>
<name>A0A1L8GWA8_XENLA</name>
<dbReference type="RefSeq" id="XP_018107401.1">
    <property type="nucleotide sequence ID" value="XM_018251912.2"/>
</dbReference>
<dbReference type="CTD" id="108710752"/>
<dbReference type="Proteomes" id="UP000186698">
    <property type="component" value="Chromosome 3L"/>
</dbReference>
<proteinExistence type="predicted"/>
<dbReference type="PaxDb" id="8355-A0A1L8GWA8"/>
<dbReference type="Bgee" id="108710752">
    <property type="expression patterns" value="Expressed in oocyte and 6 other cell types or tissues"/>
</dbReference>
<feature type="region of interest" description="Disordered" evidence="1">
    <location>
        <begin position="87"/>
        <end position="209"/>
    </location>
</feature>